<accession>A0A0V1F8G2</accession>
<feature type="region of interest" description="Disordered" evidence="1">
    <location>
        <begin position="1"/>
        <end position="84"/>
    </location>
</feature>
<comment type="caution">
    <text evidence="2">The sequence shown here is derived from an EMBL/GenBank/DDBJ whole genome shotgun (WGS) entry which is preliminary data.</text>
</comment>
<sequence length="168" mass="19089">MRVQKLDELAETRSSLWQAEDAPVKRPEDKYKATANSKEMDYTEDHQETLYENALKKPNMDDHQLDADKKQIESNEGNEETKQDAQAVETVANNNANDVVETEAELTGTLSGQYSKRDEEMEADSEVAGWVRKIGANIVIVPMCKQWPDGNGQHHRSNEANRLCYMDT</sequence>
<keyword evidence="3" id="KW-1185">Reference proteome</keyword>
<dbReference type="OrthoDB" id="5920230at2759"/>
<evidence type="ECO:0000256" key="1">
    <source>
        <dbReference type="SAM" id="MobiDB-lite"/>
    </source>
</evidence>
<protein>
    <submittedName>
        <fullName evidence="2">Uncharacterized protein</fullName>
    </submittedName>
</protein>
<feature type="compositionally biased region" description="Basic and acidic residues" evidence="1">
    <location>
        <begin position="1"/>
        <end position="11"/>
    </location>
</feature>
<dbReference type="Proteomes" id="UP000054995">
    <property type="component" value="Unassembled WGS sequence"/>
</dbReference>
<dbReference type="AlphaFoldDB" id="A0A0V1F8G2"/>
<name>A0A0V1F8G2_TRIPS</name>
<proteinExistence type="predicted"/>
<gene>
    <name evidence="2" type="ORF">T4D_15488</name>
</gene>
<evidence type="ECO:0000313" key="3">
    <source>
        <dbReference type="Proteomes" id="UP000054995"/>
    </source>
</evidence>
<evidence type="ECO:0000313" key="2">
    <source>
        <dbReference type="EMBL" id="KRY82461.1"/>
    </source>
</evidence>
<dbReference type="EMBL" id="JYDT01000174">
    <property type="protein sequence ID" value="KRY82461.1"/>
    <property type="molecule type" value="Genomic_DNA"/>
</dbReference>
<feature type="compositionally biased region" description="Basic and acidic residues" evidence="1">
    <location>
        <begin position="22"/>
        <end position="83"/>
    </location>
</feature>
<reference evidence="2 3" key="1">
    <citation type="submission" date="2015-01" db="EMBL/GenBank/DDBJ databases">
        <title>Evolution of Trichinella species and genotypes.</title>
        <authorList>
            <person name="Korhonen P.K."/>
            <person name="Edoardo P."/>
            <person name="Giuseppe L.R."/>
            <person name="Gasser R.B."/>
        </authorList>
    </citation>
    <scope>NUCLEOTIDE SEQUENCE [LARGE SCALE GENOMIC DNA]</scope>
    <source>
        <strain evidence="2">ISS470</strain>
    </source>
</reference>
<organism evidence="2 3">
    <name type="scientific">Trichinella pseudospiralis</name>
    <name type="common">Parasitic roundworm</name>
    <dbReference type="NCBI Taxonomy" id="6337"/>
    <lineage>
        <taxon>Eukaryota</taxon>
        <taxon>Metazoa</taxon>
        <taxon>Ecdysozoa</taxon>
        <taxon>Nematoda</taxon>
        <taxon>Enoplea</taxon>
        <taxon>Dorylaimia</taxon>
        <taxon>Trichinellida</taxon>
        <taxon>Trichinellidae</taxon>
        <taxon>Trichinella</taxon>
    </lineage>
</organism>